<dbReference type="InterPro" id="IPR025110">
    <property type="entry name" value="AMP-bd_C"/>
</dbReference>
<dbReference type="InterPro" id="IPR000873">
    <property type="entry name" value="AMP-dep_synth/lig_dom"/>
</dbReference>
<dbReference type="Proteomes" id="UP001204851">
    <property type="component" value="Unassembled WGS sequence"/>
</dbReference>
<dbReference type="Pfam" id="PF00501">
    <property type="entry name" value="AMP-binding"/>
    <property type="match status" value="1"/>
</dbReference>
<dbReference type="RefSeq" id="WP_252769541.1">
    <property type="nucleotide sequence ID" value="NZ_JAMXMC010000005.1"/>
</dbReference>
<dbReference type="PANTHER" id="PTHR43767:SF7">
    <property type="entry name" value="MEDIUM_LONG-CHAIN-FATTY-ACID--COA LIGASE FADD8"/>
    <property type="match status" value="1"/>
</dbReference>
<organism evidence="3 4">
    <name type="scientific">Ideonella oryzae</name>
    <dbReference type="NCBI Taxonomy" id="2937441"/>
    <lineage>
        <taxon>Bacteria</taxon>
        <taxon>Pseudomonadati</taxon>
        <taxon>Pseudomonadota</taxon>
        <taxon>Betaproteobacteria</taxon>
        <taxon>Burkholderiales</taxon>
        <taxon>Sphaerotilaceae</taxon>
        <taxon>Ideonella</taxon>
    </lineage>
</organism>
<dbReference type="PANTHER" id="PTHR43767">
    <property type="entry name" value="LONG-CHAIN-FATTY-ACID--COA LIGASE"/>
    <property type="match status" value="1"/>
</dbReference>
<dbReference type="Pfam" id="PF13193">
    <property type="entry name" value="AMP-binding_C"/>
    <property type="match status" value="1"/>
</dbReference>
<evidence type="ECO:0000313" key="3">
    <source>
        <dbReference type="EMBL" id="MCO5977003.1"/>
    </source>
</evidence>
<keyword evidence="4" id="KW-1185">Reference proteome</keyword>
<reference evidence="3 4" key="1">
    <citation type="submission" date="2022-06" db="EMBL/GenBank/DDBJ databases">
        <title>Ideonella sp. NS12-5 Genome sequencing and assembly.</title>
        <authorList>
            <person name="Jung Y."/>
        </authorList>
    </citation>
    <scope>NUCLEOTIDE SEQUENCE [LARGE SCALE GENOMIC DNA]</scope>
    <source>
        <strain evidence="3 4">NS12-5</strain>
    </source>
</reference>
<dbReference type="Gene3D" id="3.30.300.30">
    <property type="match status" value="1"/>
</dbReference>
<protein>
    <submittedName>
        <fullName evidence="3">Acyl-CoA synthetase</fullName>
    </submittedName>
</protein>
<name>A0ABT1BLJ2_9BURK</name>
<evidence type="ECO:0000259" key="2">
    <source>
        <dbReference type="Pfam" id="PF13193"/>
    </source>
</evidence>
<dbReference type="InterPro" id="IPR042099">
    <property type="entry name" value="ANL_N_sf"/>
</dbReference>
<sequence length="529" mass="57217">MSQAQVMNLATLLSQTAAQFPDRPGLIQGAVWWSWREINARVDAMVAALRALGVQQGDKLLVQSRNNRALFESCWVAFRLGAVWVPTNFRLTPAEVAYLGSSSEATVMLAEDCFPGHVDAVRAASSGLRHVVTIGQPRAGELSYEDLVRTHLGAPTAPATVTADQPLWYFYTSGTTGRPKAAMLTHGQMAFIVTNHLADLVPGLTEEDTTITVAPLSHGAGIHALLNVARGGANVLLPSEKLDPAVFWRLVEQHRVTHLFTVPTIVKMLVEDPAVDQVDHSALRYVIYAGAPMYRADQRLALQKLGPVLVQYYGLGEVTGCITVLPPAMHAVDDADAHAHVGSCGRPRTGMEVAILDAAGQPVPAGTVGEICCRGPGVFAGYFNNPEATAKALRGGWFHTGDLGRLDARGLLYITGRESDMYISGGSNVYPREVEEVLLTHPGVAEVAVLGVPDPKWGEIGVAVVVRRAEALDAEALLAHLEGRCAKYRWPRQFFFWEALPRSGYGKVTKNDIRRQLVARGEIEDPAMT</sequence>
<accession>A0ABT1BLJ2</accession>
<dbReference type="PROSITE" id="PS00455">
    <property type="entry name" value="AMP_BINDING"/>
    <property type="match status" value="1"/>
</dbReference>
<evidence type="ECO:0000259" key="1">
    <source>
        <dbReference type="Pfam" id="PF00501"/>
    </source>
</evidence>
<dbReference type="EMBL" id="JAMXMC010000005">
    <property type="protein sequence ID" value="MCO5977003.1"/>
    <property type="molecule type" value="Genomic_DNA"/>
</dbReference>
<gene>
    <name evidence="3" type="ORF">M0L44_09800</name>
</gene>
<feature type="domain" description="AMP-dependent synthetase/ligase" evidence="1">
    <location>
        <begin position="14"/>
        <end position="383"/>
    </location>
</feature>
<dbReference type="InterPro" id="IPR045851">
    <property type="entry name" value="AMP-bd_C_sf"/>
</dbReference>
<dbReference type="Gene3D" id="3.40.50.12780">
    <property type="entry name" value="N-terminal domain of ligase-like"/>
    <property type="match status" value="1"/>
</dbReference>
<dbReference type="InterPro" id="IPR050237">
    <property type="entry name" value="ATP-dep_AMP-bd_enzyme"/>
</dbReference>
<evidence type="ECO:0000313" key="4">
    <source>
        <dbReference type="Proteomes" id="UP001204851"/>
    </source>
</evidence>
<proteinExistence type="predicted"/>
<dbReference type="InterPro" id="IPR020845">
    <property type="entry name" value="AMP-binding_CS"/>
</dbReference>
<dbReference type="NCBIfam" id="NF005676">
    <property type="entry name" value="PRK07470.1"/>
    <property type="match status" value="1"/>
</dbReference>
<feature type="domain" description="AMP-binding enzyme C-terminal" evidence="2">
    <location>
        <begin position="433"/>
        <end position="507"/>
    </location>
</feature>
<dbReference type="CDD" id="cd17631">
    <property type="entry name" value="FACL_FadD13-like"/>
    <property type="match status" value="1"/>
</dbReference>
<comment type="caution">
    <text evidence="3">The sequence shown here is derived from an EMBL/GenBank/DDBJ whole genome shotgun (WGS) entry which is preliminary data.</text>
</comment>
<dbReference type="SUPFAM" id="SSF56801">
    <property type="entry name" value="Acetyl-CoA synthetase-like"/>
    <property type="match status" value="1"/>
</dbReference>